<reference evidence="2 3" key="1">
    <citation type="submission" date="2018-02" db="EMBL/GenBank/DDBJ databases">
        <authorList>
            <person name="Zacj K.M."/>
            <person name="Aull H.G."/>
            <person name="Garlena R.A."/>
            <person name="Russell D.A."/>
            <person name="Pope W.H."/>
            <person name="Jacobs-Sera D."/>
            <person name="Hatfull G.F."/>
        </authorList>
    </citation>
    <scope>NUCLEOTIDE SEQUENCE [LARGE SCALE GENOMIC DNA]</scope>
</reference>
<accession>A0A2P1CII1</accession>
<evidence type="ECO:0000313" key="3">
    <source>
        <dbReference type="Proteomes" id="UP000241138"/>
    </source>
</evidence>
<protein>
    <submittedName>
        <fullName evidence="2">Uncharacterized protein</fullName>
    </submittedName>
</protein>
<sequence>MTSTDEEWERLLRGDQPFTQSNEDDGDDPSATRLSMVTAWSLLVIVVGVAFGIIVTYILALIYFFTWFADLILVVTENSFY</sequence>
<keyword evidence="1" id="KW-0472">Membrane</keyword>
<keyword evidence="1" id="KW-1133">Transmembrane helix</keyword>
<gene>
    <name evidence="2" type="primary">29</name>
    <name evidence="2" type="ORF">PBI_PAJAZA_29</name>
</gene>
<proteinExistence type="predicted"/>
<dbReference type="EMBL" id="MG944216">
    <property type="protein sequence ID" value="AVJ51020.1"/>
    <property type="molecule type" value="Genomic_DNA"/>
</dbReference>
<evidence type="ECO:0000313" key="2">
    <source>
        <dbReference type="EMBL" id="AVJ51020.1"/>
    </source>
</evidence>
<name>A0A2P1CII1_9CAUD</name>
<dbReference type="Proteomes" id="UP000241138">
    <property type="component" value="Segment"/>
</dbReference>
<feature type="transmembrane region" description="Helical" evidence="1">
    <location>
        <begin position="42"/>
        <end position="65"/>
    </location>
</feature>
<organism evidence="2 3">
    <name type="scientific">Microbacterium phage Pajaza</name>
    <dbReference type="NCBI Taxonomy" id="2099443"/>
    <lineage>
        <taxon>Viruses</taxon>
        <taxon>Duplodnaviria</taxon>
        <taxon>Heunggongvirae</taxon>
        <taxon>Uroviricota</taxon>
        <taxon>Caudoviricetes</taxon>
        <taxon>Pikminvirus</taxon>
        <taxon>Pikminvirus pikmin</taxon>
    </lineage>
</organism>
<keyword evidence="1" id="KW-0812">Transmembrane</keyword>
<evidence type="ECO:0000256" key="1">
    <source>
        <dbReference type="SAM" id="Phobius"/>
    </source>
</evidence>